<dbReference type="AlphaFoldDB" id="A0A1T4XYW5"/>
<evidence type="ECO:0000313" key="1">
    <source>
        <dbReference type="EMBL" id="SKA94719.1"/>
    </source>
</evidence>
<gene>
    <name evidence="1" type="ORF">SAMN06295879_1980</name>
</gene>
<organism evidence="1 2">
    <name type="scientific">Agreia bicolorata</name>
    <dbReference type="NCBI Taxonomy" id="110935"/>
    <lineage>
        <taxon>Bacteria</taxon>
        <taxon>Bacillati</taxon>
        <taxon>Actinomycetota</taxon>
        <taxon>Actinomycetes</taxon>
        <taxon>Micrococcales</taxon>
        <taxon>Microbacteriaceae</taxon>
        <taxon>Agreia</taxon>
    </lineage>
</organism>
<accession>A0A1T4XYW5</accession>
<evidence type="ECO:0000313" key="2">
    <source>
        <dbReference type="Proteomes" id="UP000189735"/>
    </source>
</evidence>
<reference evidence="2" key="1">
    <citation type="submission" date="2017-02" db="EMBL/GenBank/DDBJ databases">
        <authorList>
            <person name="Varghese N."/>
            <person name="Submissions S."/>
        </authorList>
    </citation>
    <scope>NUCLEOTIDE SEQUENCE [LARGE SCALE GENOMIC DNA]</scope>
    <source>
        <strain evidence="2">VKM Ac-2052</strain>
    </source>
</reference>
<sequence length="34" mass="3564">MIIALVSLSLLALAGVVGSIVVVVRDGYRPQPTR</sequence>
<protein>
    <submittedName>
        <fullName evidence="1">Uncharacterized protein</fullName>
    </submittedName>
</protein>
<dbReference type="EMBL" id="FUYG01000004">
    <property type="protein sequence ID" value="SKA94719.1"/>
    <property type="molecule type" value="Genomic_DNA"/>
</dbReference>
<name>A0A1T4XYW5_9MICO</name>
<proteinExistence type="predicted"/>
<dbReference type="Proteomes" id="UP000189735">
    <property type="component" value="Unassembled WGS sequence"/>
</dbReference>